<evidence type="ECO:0000256" key="2">
    <source>
        <dbReference type="ARBA" id="ARBA00022737"/>
    </source>
</evidence>
<keyword evidence="1" id="KW-0880">Kelch repeat</keyword>
<reference evidence="4" key="1">
    <citation type="submission" date="2012-02" db="EMBL/GenBank/DDBJ databases">
        <title>Genome sequencing of Giardia lamblia Genotypes A2 and B isolates (DH and GS) and comparative analysis with the genomes of Genotypes A1 and E (WB and Pig).</title>
        <authorList>
            <person name="Adam R."/>
            <person name="Dahlstrom E."/>
            <person name="Martens C."/>
            <person name="Bruno D."/>
            <person name="Barbian K."/>
            <person name="Porcella S.F."/>
            <person name="Nash T."/>
        </authorList>
    </citation>
    <scope>NUCLEOTIDE SEQUENCE</scope>
    <source>
        <strain evidence="4">GS</strain>
    </source>
</reference>
<comment type="caution">
    <text evidence="3">The sequence shown here is derived from an EMBL/GenBank/DDBJ whole genome shotgun (WGS) entry which is preliminary data.</text>
</comment>
<dbReference type="VEuPathDB" id="GiardiaDB:DHA2_151745"/>
<dbReference type="InterPro" id="IPR015915">
    <property type="entry name" value="Kelch-typ_b-propeller"/>
</dbReference>
<dbReference type="OrthoDB" id="10251809at2759"/>
<organism evidence="3 4">
    <name type="scientific">Giardia intestinalis</name>
    <name type="common">Giardia lamblia</name>
    <dbReference type="NCBI Taxonomy" id="5741"/>
    <lineage>
        <taxon>Eukaryota</taxon>
        <taxon>Metamonada</taxon>
        <taxon>Diplomonadida</taxon>
        <taxon>Hexamitidae</taxon>
        <taxon>Giardiinae</taxon>
        <taxon>Giardia</taxon>
    </lineage>
</organism>
<evidence type="ECO:0000256" key="1">
    <source>
        <dbReference type="ARBA" id="ARBA00022441"/>
    </source>
</evidence>
<feature type="non-terminal residue" evidence="3">
    <location>
        <position position="1"/>
    </location>
</feature>
<dbReference type="EMBL" id="AHHH01000006">
    <property type="protein sequence ID" value="ESU45354.1"/>
    <property type="molecule type" value="Genomic_DNA"/>
</dbReference>
<sequence length="388" mass="42834">VSLMMYRRPRLLEKGKQRVHIKRSVTSSPLNNIAFSGEKRQIGMDCGLISSPEKSASPADLAKHKANEESHTAFLGEAVEFSPSQTSFGTGTVTRLGVSKKTITAPIVRIRSMCYYFSGGSPPKSRFYMFVPQSYGEITVETQEIPSIEPRMLFAACEYKKLYLIHGGLTSYWNTHSKVDSMKVDAIDPFTYKTSEIKLTGDYISPRYSHHLCKISDCKAILYGGIGKRKLPCGDAFIIDFDAETVTCISKPPMAVGGVGSALIEEVVYFFGGLDQRRHYNTLFYYDLATGQWGERVLKSISPRRGASLLGFGSNLLIVGGRNDWDIFNDVWVVDPKSFEPQRLSLSGDMFSGRSGASCVQVTSNSFLLIGGHAPAISMDQAYLIALT</sequence>
<evidence type="ECO:0000313" key="4">
    <source>
        <dbReference type="Proteomes" id="UP000018040"/>
    </source>
</evidence>
<name>V6U3D5_GIAIN</name>
<reference evidence="3 4" key="2">
    <citation type="journal article" date="2013" name="Genome Biol. Evol.">
        <title>Genome sequencing of Giardia lamblia genotypes A2 and B isolates (DH and GS) and comparative analysis with the genomes of genotypes A1 and E (WB and Pig).</title>
        <authorList>
            <person name="Adam R.D."/>
            <person name="Dahlstrom E.W."/>
            <person name="Martens C.A."/>
            <person name="Bruno D.P."/>
            <person name="Barbian K.D."/>
            <person name="Ricklefs S.M."/>
            <person name="Hernandez M.M."/>
            <person name="Narla N.P."/>
            <person name="Patel R.B."/>
            <person name="Porcella S.F."/>
            <person name="Nash T.E."/>
        </authorList>
    </citation>
    <scope>NUCLEOTIDE SEQUENCE [LARGE SCALE GENOMIC DNA]</scope>
    <source>
        <strain evidence="3 4">GS</strain>
    </source>
</reference>
<evidence type="ECO:0000313" key="3">
    <source>
        <dbReference type="EMBL" id="ESU45354.1"/>
    </source>
</evidence>
<proteinExistence type="predicted"/>
<dbReference type="AlphaFoldDB" id="V6U3D5"/>
<dbReference type="PANTHER" id="PTHR46093:SF18">
    <property type="entry name" value="FIBRONECTIN TYPE-III DOMAIN-CONTAINING PROTEIN"/>
    <property type="match status" value="1"/>
</dbReference>
<dbReference type="Proteomes" id="UP000018040">
    <property type="component" value="Unassembled WGS sequence"/>
</dbReference>
<dbReference type="Gene3D" id="2.120.10.80">
    <property type="entry name" value="Kelch-type beta propeller"/>
    <property type="match status" value="1"/>
</dbReference>
<dbReference type="Pfam" id="PF24681">
    <property type="entry name" value="Kelch_KLHDC2_KLHL20_DRC7"/>
    <property type="match status" value="1"/>
</dbReference>
<accession>V6U3D5</accession>
<dbReference type="VEuPathDB" id="GiardiaDB:GL50581_347"/>
<dbReference type="PANTHER" id="PTHR46093">
    <property type="entry name" value="ACYL-COA-BINDING DOMAIN-CONTAINING PROTEIN 5"/>
    <property type="match status" value="1"/>
</dbReference>
<keyword evidence="2" id="KW-0677">Repeat</keyword>
<dbReference type="SUPFAM" id="SSF117281">
    <property type="entry name" value="Kelch motif"/>
    <property type="match status" value="1"/>
</dbReference>
<dbReference type="VEuPathDB" id="GiardiaDB:QR46_4705"/>
<protein>
    <submittedName>
        <fullName evidence="3">Putative Kelch domain protein</fullName>
    </submittedName>
</protein>
<dbReference type="VEuPathDB" id="GiardiaDB:GL50803_0010939"/>
<gene>
    <name evidence="3" type="ORF">GSB_150078</name>
</gene>